<dbReference type="STRING" id="39946.B8BME6"/>
<evidence type="ECO:0000313" key="3">
    <source>
        <dbReference type="Proteomes" id="UP000007015"/>
    </source>
</evidence>
<dbReference type="Pfam" id="PF13960">
    <property type="entry name" value="DUF4218"/>
    <property type="match status" value="1"/>
</dbReference>
<evidence type="ECO:0000313" key="2">
    <source>
        <dbReference type="EMBL" id="EEC69466.1"/>
    </source>
</evidence>
<sequence>MGGPVQYRWMYPGERDQKDLKSKVKNRARVEASIAEAYILDEISNFTTIYFADQVYTVHNPVARYNVIVESRECSLSLFSIKGDSTSRGVTRHLTEVEWEAAMLYVLTNLPEVDDYIGKFLHEEWSRRGEPTRQQKENLLRNGARNGRPNFVTWFYQQVMKQYK</sequence>
<dbReference type="Proteomes" id="UP000007015">
    <property type="component" value="Chromosome 12"/>
</dbReference>
<dbReference type="HOGENOM" id="CLU_1763655_0_0_1"/>
<keyword evidence="3" id="KW-1185">Reference proteome</keyword>
<reference evidence="2 3" key="1">
    <citation type="journal article" date="2005" name="PLoS Biol.">
        <title>The genomes of Oryza sativa: a history of duplications.</title>
        <authorList>
            <person name="Yu J."/>
            <person name="Wang J."/>
            <person name="Lin W."/>
            <person name="Li S."/>
            <person name="Li H."/>
            <person name="Zhou J."/>
            <person name="Ni P."/>
            <person name="Dong W."/>
            <person name="Hu S."/>
            <person name="Zeng C."/>
            <person name="Zhang J."/>
            <person name="Zhang Y."/>
            <person name="Li R."/>
            <person name="Xu Z."/>
            <person name="Li S."/>
            <person name="Li X."/>
            <person name="Zheng H."/>
            <person name="Cong L."/>
            <person name="Lin L."/>
            <person name="Yin J."/>
            <person name="Geng J."/>
            <person name="Li G."/>
            <person name="Shi J."/>
            <person name="Liu J."/>
            <person name="Lv H."/>
            <person name="Li J."/>
            <person name="Wang J."/>
            <person name="Deng Y."/>
            <person name="Ran L."/>
            <person name="Shi X."/>
            <person name="Wang X."/>
            <person name="Wu Q."/>
            <person name="Li C."/>
            <person name="Ren X."/>
            <person name="Wang J."/>
            <person name="Wang X."/>
            <person name="Li D."/>
            <person name="Liu D."/>
            <person name="Zhang X."/>
            <person name="Ji Z."/>
            <person name="Zhao W."/>
            <person name="Sun Y."/>
            <person name="Zhang Z."/>
            <person name="Bao J."/>
            <person name="Han Y."/>
            <person name="Dong L."/>
            <person name="Ji J."/>
            <person name="Chen P."/>
            <person name="Wu S."/>
            <person name="Liu J."/>
            <person name="Xiao Y."/>
            <person name="Bu D."/>
            <person name="Tan J."/>
            <person name="Yang L."/>
            <person name="Ye C."/>
            <person name="Zhang J."/>
            <person name="Xu J."/>
            <person name="Zhou Y."/>
            <person name="Yu Y."/>
            <person name="Zhang B."/>
            <person name="Zhuang S."/>
            <person name="Wei H."/>
            <person name="Liu B."/>
            <person name="Lei M."/>
            <person name="Yu H."/>
            <person name="Li Y."/>
            <person name="Xu H."/>
            <person name="Wei S."/>
            <person name="He X."/>
            <person name="Fang L."/>
            <person name="Zhang Z."/>
            <person name="Zhang Y."/>
            <person name="Huang X."/>
            <person name="Su Z."/>
            <person name="Tong W."/>
            <person name="Li J."/>
            <person name="Tong Z."/>
            <person name="Li S."/>
            <person name="Ye J."/>
            <person name="Wang L."/>
            <person name="Fang L."/>
            <person name="Lei T."/>
            <person name="Chen C."/>
            <person name="Chen H."/>
            <person name="Xu Z."/>
            <person name="Li H."/>
            <person name="Huang H."/>
            <person name="Zhang F."/>
            <person name="Xu H."/>
            <person name="Li N."/>
            <person name="Zhao C."/>
            <person name="Li S."/>
            <person name="Dong L."/>
            <person name="Huang Y."/>
            <person name="Li L."/>
            <person name="Xi Y."/>
            <person name="Qi Q."/>
            <person name="Li W."/>
            <person name="Zhang B."/>
            <person name="Hu W."/>
            <person name="Zhang Y."/>
            <person name="Tian X."/>
            <person name="Jiao Y."/>
            <person name="Liang X."/>
            <person name="Jin J."/>
            <person name="Gao L."/>
            <person name="Zheng W."/>
            <person name="Hao B."/>
            <person name="Liu S."/>
            <person name="Wang W."/>
            <person name="Yuan L."/>
            <person name="Cao M."/>
            <person name="McDermott J."/>
            <person name="Samudrala R."/>
            <person name="Wang J."/>
            <person name="Wong G.K."/>
            <person name="Yang H."/>
        </authorList>
    </citation>
    <scope>NUCLEOTIDE SEQUENCE [LARGE SCALE GENOMIC DNA]</scope>
    <source>
        <strain evidence="3">cv. 93-11</strain>
    </source>
</reference>
<protein>
    <recommendedName>
        <fullName evidence="1">DUF4218 domain-containing protein</fullName>
    </recommendedName>
</protein>
<dbReference type="Gramene" id="BGIOSGA036034-TA">
    <property type="protein sequence ID" value="BGIOSGA036034-PA"/>
    <property type="gene ID" value="BGIOSGA036034"/>
</dbReference>
<accession>B8BME6</accession>
<organism evidence="2 3">
    <name type="scientific">Oryza sativa subsp. indica</name>
    <name type="common">Rice</name>
    <dbReference type="NCBI Taxonomy" id="39946"/>
    <lineage>
        <taxon>Eukaryota</taxon>
        <taxon>Viridiplantae</taxon>
        <taxon>Streptophyta</taxon>
        <taxon>Embryophyta</taxon>
        <taxon>Tracheophyta</taxon>
        <taxon>Spermatophyta</taxon>
        <taxon>Magnoliopsida</taxon>
        <taxon>Liliopsida</taxon>
        <taxon>Poales</taxon>
        <taxon>Poaceae</taxon>
        <taxon>BOP clade</taxon>
        <taxon>Oryzoideae</taxon>
        <taxon>Oryzeae</taxon>
        <taxon>Oryzinae</taxon>
        <taxon>Oryza</taxon>
        <taxon>Oryza sativa</taxon>
    </lineage>
</organism>
<dbReference type="EMBL" id="CM000137">
    <property type="protein sequence ID" value="EEC69466.1"/>
    <property type="molecule type" value="Genomic_DNA"/>
</dbReference>
<dbReference type="InterPro" id="IPR025452">
    <property type="entry name" value="DUF4218"/>
</dbReference>
<name>B8BME6_ORYSI</name>
<feature type="domain" description="DUF4218" evidence="1">
    <location>
        <begin position="1"/>
        <end position="64"/>
    </location>
</feature>
<dbReference type="OMA" id="YPGRCIS"/>
<dbReference type="PANTHER" id="PTHR48258:SF3">
    <property type="entry name" value="FK506-BINDING PROTEIN 4-LIKE ISOFORM X1"/>
    <property type="match status" value="1"/>
</dbReference>
<evidence type="ECO:0000259" key="1">
    <source>
        <dbReference type="Pfam" id="PF13960"/>
    </source>
</evidence>
<dbReference type="PANTHER" id="PTHR48258">
    <property type="entry name" value="DUF4218 DOMAIN-CONTAINING PROTEIN-RELATED"/>
    <property type="match status" value="1"/>
</dbReference>
<dbReference type="AlphaFoldDB" id="B8BME6"/>
<gene>
    <name evidence="2" type="ORF">OsI_38662</name>
</gene>
<proteinExistence type="predicted"/>